<dbReference type="Pfam" id="PF07610">
    <property type="entry name" value="DUF1573"/>
    <property type="match status" value="1"/>
</dbReference>
<dbReference type="InterPro" id="IPR013783">
    <property type="entry name" value="Ig-like_fold"/>
</dbReference>
<dbReference type="AlphaFoldDB" id="A0A412IF66"/>
<gene>
    <name evidence="1" type="ORF">DWX97_15175</name>
</gene>
<dbReference type="Gene3D" id="3.40.30.10">
    <property type="entry name" value="Glutaredoxin"/>
    <property type="match status" value="1"/>
</dbReference>
<reference evidence="1 2" key="1">
    <citation type="submission" date="2018-08" db="EMBL/GenBank/DDBJ databases">
        <title>A genome reference for cultivated species of the human gut microbiota.</title>
        <authorList>
            <person name="Zou Y."/>
            <person name="Xue W."/>
            <person name="Luo G."/>
        </authorList>
    </citation>
    <scope>NUCLEOTIDE SEQUENCE [LARGE SCALE GENOMIC DNA]</scope>
    <source>
        <strain evidence="1 2">AF22-3AC</strain>
    </source>
</reference>
<dbReference type="Gene3D" id="2.60.40.10">
    <property type="entry name" value="Immunoglobulins"/>
    <property type="match status" value="1"/>
</dbReference>
<dbReference type="Proteomes" id="UP000283341">
    <property type="component" value="Unassembled WGS sequence"/>
</dbReference>
<dbReference type="PANTHER" id="PTHR37833:SF1">
    <property type="entry name" value="SIGNAL PEPTIDE PROTEIN"/>
    <property type="match status" value="1"/>
</dbReference>
<sequence>MKSLICIWIALCFIGCGNSEKKEVLELVKEWNGKEILFPTESYTTVLGKDTFMMEENPEYKVVVYTDSVGCTSCKLQLHRWMELMHEVDSLAKGRVSFLFYFYSERKNELNDIFHRFNFVYPVYWDEKNEFYRLNRFPFDITFQTFLLDKSNKIIAIGNPVHNPKIKDLYMNIIQGKAASESEGIRTKINIKSTDLSLGAFDWQQEQTVEFILENTGERLLVINDVLTSCDCTTVGYSKEPVHPKDSVALSVTYMAEQPGRFDKIIKVYCNADSSPILLRITGEAK</sequence>
<dbReference type="RefSeq" id="WP_118402944.1">
    <property type="nucleotide sequence ID" value="NZ_JADNFX010000010.1"/>
</dbReference>
<dbReference type="PANTHER" id="PTHR37833">
    <property type="entry name" value="LIPOPROTEIN-RELATED"/>
    <property type="match status" value="1"/>
</dbReference>
<protein>
    <submittedName>
        <fullName evidence="1">DUF1573 domain-containing protein</fullName>
    </submittedName>
</protein>
<evidence type="ECO:0000313" key="1">
    <source>
        <dbReference type="EMBL" id="RGS35559.1"/>
    </source>
</evidence>
<name>A0A412IF66_9BACE</name>
<dbReference type="SUPFAM" id="SSF52833">
    <property type="entry name" value="Thioredoxin-like"/>
    <property type="match status" value="1"/>
</dbReference>
<accession>A0A412IF66</accession>
<comment type="caution">
    <text evidence="1">The sequence shown here is derived from an EMBL/GenBank/DDBJ whole genome shotgun (WGS) entry which is preliminary data.</text>
</comment>
<dbReference type="EMBL" id="QRVJ01000013">
    <property type="protein sequence ID" value="RGS35559.1"/>
    <property type="molecule type" value="Genomic_DNA"/>
</dbReference>
<dbReference type="InterPro" id="IPR036249">
    <property type="entry name" value="Thioredoxin-like_sf"/>
</dbReference>
<dbReference type="InterPro" id="IPR011467">
    <property type="entry name" value="DUF1573"/>
</dbReference>
<organism evidence="1 2">
    <name type="scientific">Bacteroides cellulosilyticus</name>
    <dbReference type="NCBI Taxonomy" id="246787"/>
    <lineage>
        <taxon>Bacteria</taxon>
        <taxon>Pseudomonadati</taxon>
        <taxon>Bacteroidota</taxon>
        <taxon>Bacteroidia</taxon>
        <taxon>Bacteroidales</taxon>
        <taxon>Bacteroidaceae</taxon>
        <taxon>Bacteroides</taxon>
    </lineage>
</organism>
<proteinExistence type="predicted"/>
<evidence type="ECO:0000313" key="2">
    <source>
        <dbReference type="Proteomes" id="UP000283341"/>
    </source>
</evidence>